<sequence length="288" mass="29113">MRMLTITLPVMVLCFVVCFTGPAVSTTITVDMGGSGDELTIQAGIDAAGPGDTVLVLAGTYTGTSNRDLDCGGTNMVLLSASGAAATVIDCQNAGRGFFFDNCEDTTTVVRGFTITKAVADSGGGAFCIIGSSPRFEHCIFYDNFAANMGGGLCCRGSSPIIRNCRFEDNIANSGSGSAYGGGMACLDGSAPLLTDTHFELNVAKTGGGGFFSDDSSPSCERCEFVSNNLNSFGNGGGGVNLADSDGASISYCTFRENGTTQVIVGAGLMVSSSDVTVTDCAGTGGGL</sequence>
<evidence type="ECO:0000313" key="3">
    <source>
        <dbReference type="EMBL" id="MFC1800170.1"/>
    </source>
</evidence>
<dbReference type="InterPro" id="IPR039448">
    <property type="entry name" value="Beta_helix"/>
</dbReference>
<feature type="signal peptide" evidence="1">
    <location>
        <begin position="1"/>
        <end position="25"/>
    </location>
</feature>
<evidence type="ECO:0000313" key="4">
    <source>
        <dbReference type="Proteomes" id="UP001594288"/>
    </source>
</evidence>
<comment type="caution">
    <text evidence="3">The sequence shown here is derived from an EMBL/GenBank/DDBJ whole genome shotgun (WGS) entry which is preliminary data.</text>
</comment>
<dbReference type="SUPFAM" id="SSF51126">
    <property type="entry name" value="Pectin lyase-like"/>
    <property type="match status" value="1"/>
</dbReference>
<keyword evidence="4" id="KW-1185">Reference proteome</keyword>
<dbReference type="InterPro" id="IPR011050">
    <property type="entry name" value="Pectin_lyase_fold/virulence"/>
</dbReference>
<accession>A0ABV6YQ23</accession>
<reference evidence="3 4" key="1">
    <citation type="submission" date="2024-09" db="EMBL/GenBank/DDBJ databases">
        <authorList>
            <person name="D'Angelo T."/>
        </authorList>
    </citation>
    <scope>NUCLEOTIDE SEQUENCE [LARGE SCALE GENOMIC DNA]</scope>
    <source>
        <strain evidence="3">SAG AM-311-F02</strain>
    </source>
</reference>
<keyword evidence="1" id="KW-0732">Signal</keyword>
<feature type="chain" id="PRO_5047538570" evidence="1">
    <location>
        <begin position="26"/>
        <end position="288"/>
    </location>
</feature>
<gene>
    <name evidence="3" type="ORF">ACFL2Z_04585</name>
</gene>
<dbReference type="Proteomes" id="UP001594288">
    <property type="component" value="Unassembled WGS sequence"/>
</dbReference>
<proteinExistence type="predicted"/>
<evidence type="ECO:0000256" key="1">
    <source>
        <dbReference type="SAM" id="SignalP"/>
    </source>
</evidence>
<name>A0ABV6YQ23_UNCEI</name>
<protein>
    <submittedName>
        <fullName evidence="3">Right-handed parallel beta-helix repeat-containing protein</fullName>
    </submittedName>
</protein>
<dbReference type="Pfam" id="PF13229">
    <property type="entry name" value="Beta_helix"/>
    <property type="match status" value="1"/>
</dbReference>
<feature type="domain" description="Right handed beta helix" evidence="2">
    <location>
        <begin position="97"/>
        <end position="281"/>
    </location>
</feature>
<dbReference type="InterPro" id="IPR012334">
    <property type="entry name" value="Pectin_lyas_fold"/>
</dbReference>
<evidence type="ECO:0000259" key="2">
    <source>
        <dbReference type="Pfam" id="PF13229"/>
    </source>
</evidence>
<dbReference type="EMBL" id="JBHPEI010000077">
    <property type="protein sequence ID" value="MFC1800170.1"/>
    <property type="molecule type" value="Genomic_DNA"/>
</dbReference>
<dbReference type="Gene3D" id="2.160.20.10">
    <property type="entry name" value="Single-stranded right-handed beta-helix, Pectin lyase-like"/>
    <property type="match status" value="1"/>
</dbReference>
<organism evidence="3 4">
    <name type="scientific">Eiseniibacteriota bacterium</name>
    <dbReference type="NCBI Taxonomy" id="2212470"/>
    <lineage>
        <taxon>Bacteria</taxon>
        <taxon>Candidatus Eiseniibacteriota</taxon>
    </lineage>
</organism>